<accession>A0A9N9GS33</accession>
<reference evidence="3" key="1">
    <citation type="submission" date="2021-06" db="EMBL/GenBank/DDBJ databases">
        <authorList>
            <person name="Kallberg Y."/>
            <person name="Tangrot J."/>
            <person name="Rosling A."/>
        </authorList>
    </citation>
    <scope>NUCLEOTIDE SEQUENCE</scope>
    <source>
        <strain evidence="3">CL551</strain>
    </source>
</reference>
<dbReference type="EMBL" id="CAJVPV010007724">
    <property type="protein sequence ID" value="CAG8622165.1"/>
    <property type="molecule type" value="Genomic_DNA"/>
</dbReference>
<gene>
    <name evidence="3" type="ORF">AMORRO_LOCUS8708</name>
</gene>
<evidence type="ECO:0000256" key="2">
    <source>
        <dbReference type="SAM" id="MobiDB-lite"/>
    </source>
</evidence>
<dbReference type="Proteomes" id="UP000789342">
    <property type="component" value="Unassembled WGS sequence"/>
</dbReference>
<name>A0A9N9GS33_9GLOM</name>
<keyword evidence="4" id="KW-1185">Reference proteome</keyword>
<feature type="coiled-coil region" evidence="1">
    <location>
        <begin position="95"/>
        <end position="122"/>
    </location>
</feature>
<dbReference type="AlphaFoldDB" id="A0A9N9GS33"/>
<feature type="region of interest" description="Disordered" evidence="2">
    <location>
        <begin position="194"/>
        <end position="220"/>
    </location>
</feature>
<comment type="caution">
    <text evidence="3">The sequence shown here is derived from an EMBL/GenBank/DDBJ whole genome shotgun (WGS) entry which is preliminary data.</text>
</comment>
<protein>
    <submittedName>
        <fullName evidence="3">7177_t:CDS:1</fullName>
    </submittedName>
</protein>
<evidence type="ECO:0000256" key="1">
    <source>
        <dbReference type="SAM" id="Coils"/>
    </source>
</evidence>
<organism evidence="3 4">
    <name type="scientific">Acaulospora morrowiae</name>
    <dbReference type="NCBI Taxonomy" id="94023"/>
    <lineage>
        <taxon>Eukaryota</taxon>
        <taxon>Fungi</taxon>
        <taxon>Fungi incertae sedis</taxon>
        <taxon>Mucoromycota</taxon>
        <taxon>Glomeromycotina</taxon>
        <taxon>Glomeromycetes</taxon>
        <taxon>Diversisporales</taxon>
        <taxon>Acaulosporaceae</taxon>
        <taxon>Acaulospora</taxon>
    </lineage>
</organism>
<dbReference type="OrthoDB" id="2443197at2759"/>
<evidence type="ECO:0000313" key="4">
    <source>
        <dbReference type="Proteomes" id="UP000789342"/>
    </source>
</evidence>
<proteinExistence type="predicted"/>
<keyword evidence="1" id="KW-0175">Coiled coil</keyword>
<sequence length="587" mass="68962">MYLLPKCVDELKYSVFWESMDEPSLKKFLDFRLKANNLKDKDTEHRQYKTELEIIQSYHGKNSEIGAKANSWLNQFKNDKSSDQINHFWNLQLKRQNILVELKLLEDKCKLLEKKRNELENQICREQIKLILDATKKTVGQGLFLQKSIVKRFILDTEQQIEEVETLAEFKTPKDDEEIKTSIYDTFPAHIHKRPEPNPSFVSSQGTKRDRDVEEEEDGEYNADQTIIGGKGTDWIVNGVRIRESLTQYQLDKNPPKTKSEYYDVIFFNSNDKDGFLSTLDEIIVEQMRSDIRRNEEKTKDNIEQDIKIFLDNIIDRDIKITKEKLKQQKEEHIASFGKVFALEFVSHMIKLMENVNWLIEPMSEETYIVNVLAPILSEFFTKNKQYWCASYGETCLRASARGRNSNKADDERRYNGKKIDTIISLREEDKEFSVIEVSGPPMKNDWAHFKGDRMKIAKMLKTLMNQFAELNPTSDITLIRLYGLQSYLNELTIYEFQLKYTEIYTMEIILTFPLPKRWADMTKAHKTVMGLLEYERLLLESMETIKDFMWSKGGSKKMTTRMINSIESVEKTKSTITAKKTKKARI</sequence>
<evidence type="ECO:0000313" key="3">
    <source>
        <dbReference type="EMBL" id="CAG8622165.1"/>
    </source>
</evidence>